<protein>
    <submittedName>
        <fullName evidence="1">Uncharacterized protein</fullName>
    </submittedName>
</protein>
<reference evidence="1" key="1">
    <citation type="submission" date="2022-03" db="EMBL/GenBank/DDBJ databases">
        <authorList>
            <person name="Alioto T."/>
            <person name="Alioto T."/>
            <person name="Gomez Garrido J."/>
        </authorList>
    </citation>
    <scope>NUCLEOTIDE SEQUENCE</scope>
</reference>
<dbReference type="EMBL" id="OW240912">
    <property type="protein sequence ID" value="CAH2222300.1"/>
    <property type="molecule type" value="Genomic_DNA"/>
</dbReference>
<gene>
    <name evidence="1" type="ORF">PECUL_23A040752</name>
</gene>
<evidence type="ECO:0000313" key="2">
    <source>
        <dbReference type="Proteomes" id="UP001295444"/>
    </source>
</evidence>
<keyword evidence="2" id="KW-1185">Reference proteome</keyword>
<dbReference type="Proteomes" id="UP001295444">
    <property type="component" value="Chromosome 01"/>
</dbReference>
<accession>A0AAD1R1Z5</accession>
<organism evidence="1 2">
    <name type="scientific">Pelobates cultripes</name>
    <name type="common">Western spadefoot toad</name>
    <dbReference type="NCBI Taxonomy" id="61616"/>
    <lineage>
        <taxon>Eukaryota</taxon>
        <taxon>Metazoa</taxon>
        <taxon>Chordata</taxon>
        <taxon>Craniata</taxon>
        <taxon>Vertebrata</taxon>
        <taxon>Euteleostomi</taxon>
        <taxon>Amphibia</taxon>
        <taxon>Batrachia</taxon>
        <taxon>Anura</taxon>
        <taxon>Pelobatoidea</taxon>
        <taxon>Pelobatidae</taxon>
        <taxon>Pelobates</taxon>
    </lineage>
</organism>
<evidence type="ECO:0000313" key="1">
    <source>
        <dbReference type="EMBL" id="CAH2222300.1"/>
    </source>
</evidence>
<proteinExistence type="predicted"/>
<sequence>MVPDTDGAPCQEPRNPFWEKIQKIIHEVTDKLLPRSPATFLLHHTTMTLQTYTRSVIPRLLNDAKAMIHIYWKQTNTPLLTRWVEEVEATRKFEDMKANTPHHRDRYTKRWFHWTKLTTSDSFRHHLAAL</sequence>
<dbReference type="AlphaFoldDB" id="A0AAD1R1Z5"/>
<name>A0AAD1R1Z5_PELCU</name>